<dbReference type="PIRSF" id="PIRSF001589">
    <property type="entry name" value="Asn_synthetase_glu-h"/>
    <property type="match status" value="1"/>
</dbReference>
<keyword evidence="5 10" id="KW-0067">ATP-binding</keyword>
<dbReference type="EC" id="6.3.5.4" evidence="3"/>
<proteinExistence type="inferred from homology"/>
<feature type="site" description="Important for beta-aspartyl-AMP intermediate formation" evidence="11">
    <location>
        <position position="369"/>
    </location>
</feature>
<feature type="active site" description="For GATase activity" evidence="9">
    <location>
        <position position="2"/>
    </location>
</feature>
<dbReference type="Gene3D" id="3.60.20.10">
    <property type="entry name" value="Glutamine Phosphoribosylpyrophosphate, subunit 1, domain 1"/>
    <property type="match status" value="1"/>
</dbReference>
<name>A0A6M0SQ66_CLOBO</name>
<protein>
    <recommendedName>
        <fullName evidence="3">asparagine synthase (glutamine-hydrolyzing)</fullName>
        <ecNumber evidence="3">6.3.5.4</ecNumber>
    </recommendedName>
</protein>
<dbReference type="PANTHER" id="PTHR43284">
    <property type="entry name" value="ASPARAGINE SYNTHETASE (GLUTAMINE-HYDROLYZING)"/>
    <property type="match status" value="1"/>
</dbReference>
<keyword evidence="6 9" id="KW-0061">Asparagine biosynthesis</keyword>
<evidence type="ECO:0000256" key="1">
    <source>
        <dbReference type="ARBA" id="ARBA00005187"/>
    </source>
</evidence>
<comment type="pathway">
    <text evidence="1">Amino-acid biosynthesis; L-asparagine biosynthesis; L-asparagine from L-aspartate (L-Gln route): step 1/1.</text>
</comment>
<dbReference type="GO" id="GO:0006529">
    <property type="term" value="P:asparagine biosynthetic process"/>
    <property type="evidence" value="ECO:0007669"/>
    <property type="project" value="UniProtKB-KW"/>
</dbReference>
<organism evidence="13 14">
    <name type="scientific">Clostridium botulinum</name>
    <dbReference type="NCBI Taxonomy" id="1491"/>
    <lineage>
        <taxon>Bacteria</taxon>
        <taxon>Bacillati</taxon>
        <taxon>Bacillota</taxon>
        <taxon>Clostridia</taxon>
        <taxon>Eubacteriales</taxon>
        <taxon>Clostridiaceae</taxon>
        <taxon>Clostridium</taxon>
    </lineage>
</organism>
<dbReference type="NCBIfam" id="TIGR01536">
    <property type="entry name" value="asn_synth_AEB"/>
    <property type="match status" value="1"/>
</dbReference>
<comment type="similarity">
    <text evidence="2">Belongs to the asparagine synthetase family.</text>
</comment>
<evidence type="ECO:0000256" key="5">
    <source>
        <dbReference type="ARBA" id="ARBA00022840"/>
    </source>
</evidence>
<dbReference type="GO" id="GO:0004066">
    <property type="term" value="F:asparagine synthase (glutamine-hydrolyzing) activity"/>
    <property type="evidence" value="ECO:0007669"/>
    <property type="project" value="UniProtKB-EC"/>
</dbReference>
<evidence type="ECO:0000256" key="11">
    <source>
        <dbReference type="PIRSR" id="PIRSR001589-3"/>
    </source>
</evidence>
<gene>
    <name evidence="13" type="primary">asnB</name>
    <name evidence="13" type="ORF">EXM65_12975</name>
</gene>
<dbReference type="PANTHER" id="PTHR43284:SF1">
    <property type="entry name" value="ASPARAGINE SYNTHETASE"/>
    <property type="match status" value="1"/>
</dbReference>
<dbReference type="CDD" id="cd01991">
    <property type="entry name" value="Asn_synthase_B_C"/>
    <property type="match status" value="1"/>
</dbReference>
<reference evidence="13 14" key="1">
    <citation type="submission" date="2019-02" db="EMBL/GenBank/DDBJ databases">
        <title>Genome sequencing of Clostridium botulinum clinical isolates.</title>
        <authorList>
            <person name="Brunt J."/>
            <person name="Van Vliet A.H.M."/>
            <person name="Stringer S.C."/>
            <person name="Grant K.A."/>
            <person name="Carter A.C."/>
            <person name="Peck M.W."/>
        </authorList>
    </citation>
    <scope>NUCLEOTIDE SEQUENCE [LARGE SCALE GENOMIC DNA]</scope>
    <source>
        <strain evidence="13 14">H113700579</strain>
    </source>
</reference>
<dbReference type="InterPro" id="IPR029055">
    <property type="entry name" value="Ntn_hydrolases_N"/>
</dbReference>
<dbReference type="CDD" id="cd00712">
    <property type="entry name" value="AsnB"/>
    <property type="match status" value="1"/>
</dbReference>
<feature type="domain" description="Glutamine amidotransferase type-2" evidence="12">
    <location>
        <begin position="2"/>
        <end position="212"/>
    </location>
</feature>
<evidence type="ECO:0000256" key="3">
    <source>
        <dbReference type="ARBA" id="ARBA00012737"/>
    </source>
</evidence>
<evidence type="ECO:0000256" key="6">
    <source>
        <dbReference type="ARBA" id="ARBA00022888"/>
    </source>
</evidence>
<dbReference type="SUPFAM" id="SSF56235">
    <property type="entry name" value="N-terminal nucleophile aminohydrolases (Ntn hydrolases)"/>
    <property type="match status" value="1"/>
</dbReference>
<keyword evidence="9" id="KW-0028">Amino-acid biosynthesis</keyword>
<dbReference type="Pfam" id="PF00733">
    <property type="entry name" value="Asn_synthase"/>
    <property type="match status" value="1"/>
</dbReference>
<dbReference type="Gene3D" id="3.40.50.620">
    <property type="entry name" value="HUPs"/>
    <property type="match status" value="1"/>
</dbReference>
<dbReference type="Proteomes" id="UP000472355">
    <property type="component" value="Unassembled WGS sequence"/>
</dbReference>
<comment type="catalytic activity">
    <reaction evidence="8">
        <text>L-aspartate + L-glutamine + ATP + H2O = L-asparagine + L-glutamate + AMP + diphosphate + H(+)</text>
        <dbReference type="Rhea" id="RHEA:12228"/>
        <dbReference type="ChEBI" id="CHEBI:15377"/>
        <dbReference type="ChEBI" id="CHEBI:15378"/>
        <dbReference type="ChEBI" id="CHEBI:29985"/>
        <dbReference type="ChEBI" id="CHEBI:29991"/>
        <dbReference type="ChEBI" id="CHEBI:30616"/>
        <dbReference type="ChEBI" id="CHEBI:33019"/>
        <dbReference type="ChEBI" id="CHEBI:58048"/>
        <dbReference type="ChEBI" id="CHEBI:58359"/>
        <dbReference type="ChEBI" id="CHEBI:456215"/>
        <dbReference type="EC" id="6.3.5.4"/>
    </reaction>
</comment>
<dbReference type="PROSITE" id="PS51278">
    <property type="entry name" value="GATASE_TYPE_2"/>
    <property type="match status" value="1"/>
</dbReference>
<sequence>MCGVAGIFSLDGAPIRVGDIEKMTRALLHRGPDAEGFYKDNNVHLGSRRLSINDINNGNQPIFNENRSIVTVFNGEIYNYLKLKNELEKSGHTFKTKTDSEVLVHLYEEYGENLVNKIKGQFAFAIYDKKIKKIILGRDRAGICPLYYAIVNGIFYFSSEIKSMAQLPWFSAVPDPIGIAQALKYWTTIAPRTIFKSISCVPSSSYLTVNNKHKNIKIQEYHNFTKNSNKYRPTNTKDIEQAIRNRVTEAVKKRLFTDDSVKIGAYFSGGLDSTILAYTMKNLGLSNLKTYSVSFNNLNCDESVFQKECIKDLGSCHTELRVSNEDIVRAFPEVILHTEFPFFRTAPIPMFLLSKEVQKDGIKVILSGEGSDEIFYGYDSFKDAMVINYWANNPKSKIRPMKFKEFHNDIGTNKLKYEYLSKYYSKFLNKNDPLVPLQVKWENGKNLFDFFTEEIQNMAINIDMNQELISVLPKEFDKLNCLQRCQELEMKLLLSGYLLSSQGDRVLSAHSVEGRYPFLDEELIEFAYNIPDTLKLNGFNEKYILREAYKGIIPESIRMRKKFPYHAPSSKIFFDFSGKYPYVDELLSETQIKKVGIFDYSKVEKLISKYKNSIDLDYVSSRDDLLIMFILGTQGVFTAALNRFKHF</sequence>
<dbReference type="AlphaFoldDB" id="A0A6M0SQ66"/>
<keyword evidence="4 10" id="KW-0547">Nucleotide-binding</keyword>
<dbReference type="InterPro" id="IPR014729">
    <property type="entry name" value="Rossmann-like_a/b/a_fold"/>
</dbReference>
<dbReference type="InterPro" id="IPR033738">
    <property type="entry name" value="AsnB_N"/>
</dbReference>
<evidence type="ECO:0000313" key="14">
    <source>
        <dbReference type="Proteomes" id="UP000472355"/>
    </source>
</evidence>
<evidence type="ECO:0000259" key="12">
    <source>
        <dbReference type="PROSITE" id="PS51278"/>
    </source>
</evidence>
<evidence type="ECO:0000256" key="8">
    <source>
        <dbReference type="ARBA" id="ARBA00048741"/>
    </source>
</evidence>
<accession>A0A6M0SQ66</accession>
<evidence type="ECO:0000256" key="2">
    <source>
        <dbReference type="ARBA" id="ARBA00005752"/>
    </source>
</evidence>
<keyword evidence="7 9" id="KW-0315">Glutamine amidotransferase</keyword>
<feature type="binding site" evidence="10">
    <location>
        <begin position="367"/>
        <end position="368"/>
    </location>
    <ligand>
        <name>ATP</name>
        <dbReference type="ChEBI" id="CHEBI:30616"/>
    </ligand>
</feature>
<dbReference type="Pfam" id="PF13537">
    <property type="entry name" value="GATase_7"/>
    <property type="match status" value="1"/>
</dbReference>
<dbReference type="InterPro" id="IPR006426">
    <property type="entry name" value="Asn_synth_AEB"/>
</dbReference>
<dbReference type="InterPro" id="IPR001962">
    <property type="entry name" value="Asn_synthase"/>
</dbReference>
<dbReference type="InterPro" id="IPR051786">
    <property type="entry name" value="ASN_synthetase/amidase"/>
</dbReference>
<dbReference type="EMBL" id="SGKU01000039">
    <property type="protein sequence ID" value="NFA43463.1"/>
    <property type="molecule type" value="Genomic_DNA"/>
</dbReference>
<evidence type="ECO:0000256" key="9">
    <source>
        <dbReference type="PIRSR" id="PIRSR001589-1"/>
    </source>
</evidence>
<evidence type="ECO:0000256" key="10">
    <source>
        <dbReference type="PIRSR" id="PIRSR001589-2"/>
    </source>
</evidence>
<comment type="caution">
    <text evidence="13">The sequence shown here is derived from an EMBL/GenBank/DDBJ whole genome shotgun (WGS) entry which is preliminary data.</text>
</comment>
<feature type="binding site" evidence="10">
    <location>
        <position position="293"/>
    </location>
    <ligand>
        <name>ATP</name>
        <dbReference type="ChEBI" id="CHEBI:30616"/>
    </ligand>
</feature>
<evidence type="ECO:0000256" key="4">
    <source>
        <dbReference type="ARBA" id="ARBA00022741"/>
    </source>
</evidence>
<evidence type="ECO:0000256" key="7">
    <source>
        <dbReference type="ARBA" id="ARBA00022962"/>
    </source>
</evidence>
<evidence type="ECO:0000313" key="13">
    <source>
        <dbReference type="EMBL" id="NFA43463.1"/>
    </source>
</evidence>
<dbReference type="GO" id="GO:0005524">
    <property type="term" value="F:ATP binding"/>
    <property type="evidence" value="ECO:0007669"/>
    <property type="project" value="UniProtKB-KW"/>
</dbReference>
<keyword evidence="13" id="KW-0436">Ligase</keyword>
<dbReference type="InterPro" id="IPR017932">
    <property type="entry name" value="GATase_2_dom"/>
</dbReference>
<dbReference type="SUPFAM" id="SSF52402">
    <property type="entry name" value="Adenine nucleotide alpha hydrolases-like"/>
    <property type="match status" value="1"/>
</dbReference>
<feature type="binding site" evidence="10">
    <location>
        <position position="99"/>
    </location>
    <ligand>
        <name>L-glutamine</name>
        <dbReference type="ChEBI" id="CHEBI:58359"/>
    </ligand>
</feature>